<organism evidence="2 3">
    <name type="scientific">Flagellimonas lutimaris</name>
    <dbReference type="NCBI Taxonomy" id="475082"/>
    <lineage>
        <taxon>Bacteria</taxon>
        <taxon>Pseudomonadati</taxon>
        <taxon>Bacteroidota</taxon>
        <taxon>Flavobacteriia</taxon>
        <taxon>Flavobacteriales</taxon>
        <taxon>Flavobacteriaceae</taxon>
        <taxon>Flagellimonas</taxon>
    </lineage>
</organism>
<dbReference type="AlphaFoldDB" id="A0A3A1ND20"/>
<sequence length="178" mass="19879">MADKIEVQLSKTKILLLLIGAIAFVVLGILFIINPEPFESSRFNNPEMIRIAGIASVVFFGLCVLFIAKKLFDKKVGLTIDQYGITDNSNATSVGLIAWDDITDIMAVQVASTKILLLKTDKPDKYIEQVKNGISKRAMKANHEIYGSPLTIISSSLKIKYDDLEKLIIDEFEKRKKN</sequence>
<keyword evidence="1" id="KW-0812">Transmembrane</keyword>
<feature type="transmembrane region" description="Helical" evidence="1">
    <location>
        <begin position="48"/>
        <end position="68"/>
    </location>
</feature>
<feature type="transmembrane region" description="Helical" evidence="1">
    <location>
        <begin position="14"/>
        <end position="33"/>
    </location>
</feature>
<proteinExistence type="predicted"/>
<reference evidence="2 3" key="1">
    <citation type="submission" date="2018-08" db="EMBL/GenBank/DDBJ databases">
        <title>Proposal of Muricauda 72 sp.nov. and Muricauda NH166 sp.nov., isolated from seawater.</title>
        <authorList>
            <person name="Cheng H."/>
            <person name="Wu Y.-H."/>
            <person name="Guo L.-L."/>
            <person name="Xu X.-W."/>
        </authorList>
    </citation>
    <scope>NUCLEOTIDE SEQUENCE [LARGE SCALE GENOMIC DNA]</scope>
    <source>
        <strain evidence="2 3">KCTC 22173</strain>
    </source>
</reference>
<evidence type="ECO:0000256" key="1">
    <source>
        <dbReference type="SAM" id="Phobius"/>
    </source>
</evidence>
<dbReference type="NCBIfam" id="NF041635">
    <property type="entry name" value="STM3941_fam"/>
    <property type="match status" value="1"/>
</dbReference>
<comment type="caution">
    <text evidence="2">The sequence shown here is derived from an EMBL/GenBank/DDBJ whole genome shotgun (WGS) entry which is preliminary data.</text>
</comment>
<dbReference type="InterPro" id="IPR048136">
    <property type="entry name" value="STM3941-like"/>
</dbReference>
<dbReference type="RefSeq" id="WP_119606686.1">
    <property type="nucleotide sequence ID" value="NZ_QXFH01000068.1"/>
</dbReference>
<dbReference type="EMBL" id="QXFH01000068">
    <property type="protein sequence ID" value="RIV35988.1"/>
    <property type="molecule type" value="Genomic_DNA"/>
</dbReference>
<dbReference type="OrthoDB" id="6028159at2"/>
<name>A0A3A1ND20_9FLAO</name>
<keyword evidence="1" id="KW-0472">Membrane</keyword>
<evidence type="ECO:0000313" key="3">
    <source>
        <dbReference type="Proteomes" id="UP000266067"/>
    </source>
</evidence>
<gene>
    <name evidence="2" type="ORF">D2V08_03315</name>
</gene>
<protein>
    <submittedName>
        <fullName evidence="2">Uncharacterized protein</fullName>
    </submittedName>
</protein>
<keyword evidence="1" id="KW-1133">Transmembrane helix</keyword>
<accession>A0A3A1ND20</accession>
<dbReference type="Proteomes" id="UP000266067">
    <property type="component" value="Unassembled WGS sequence"/>
</dbReference>
<keyword evidence="3" id="KW-1185">Reference proteome</keyword>
<evidence type="ECO:0000313" key="2">
    <source>
        <dbReference type="EMBL" id="RIV35988.1"/>
    </source>
</evidence>